<dbReference type="PANTHER" id="PTHR34467">
    <property type="entry name" value="TRANSMEMBRANE PROTEIN"/>
    <property type="match status" value="1"/>
</dbReference>
<gene>
    <name evidence="2" type="ORF">EJD97_023544</name>
</gene>
<dbReference type="PANTHER" id="PTHR34467:SF6">
    <property type="entry name" value="INTEGRASE CORE DOMAIN CONTAINING PROTEIN"/>
    <property type="match status" value="1"/>
</dbReference>
<evidence type="ECO:0000256" key="1">
    <source>
        <dbReference type="SAM" id="SignalP"/>
    </source>
</evidence>
<feature type="chain" id="PRO_5027008202" evidence="1">
    <location>
        <begin position="23"/>
        <end position="79"/>
    </location>
</feature>
<feature type="signal peptide" evidence="1">
    <location>
        <begin position="1"/>
        <end position="22"/>
    </location>
</feature>
<name>A0A6N2C2G9_SOLCI</name>
<comment type="caution">
    <text evidence="2">The sequence shown here is derived from an EMBL/GenBank/DDBJ whole genome shotgun (WGS) entry which is preliminary data.</text>
</comment>
<protein>
    <submittedName>
        <fullName evidence="2">Uncharacterized protein</fullName>
    </submittedName>
</protein>
<organism evidence="2">
    <name type="scientific">Solanum chilense</name>
    <name type="common">Tomato</name>
    <name type="synonym">Lycopersicon chilense</name>
    <dbReference type="NCBI Taxonomy" id="4083"/>
    <lineage>
        <taxon>Eukaryota</taxon>
        <taxon>Viridiplantae</taxon>
        <taxon>Streptophyta</taxon>
        <taxon>Embryophyta</taxon>
        <taxon>Tracheophyta</taxon>
        <taxon>Spermatophyta</taxon>
        <taxon>Magnoliopsida</taxon>
        <taxon>eudicotyledons</taxon>
        <taxon>Gunneridae</taxon>
        <taxon>Pentapetalae</taxon>
        <taxon>asterids</taxon>
        <taxon>lamiids</taxon>
        <taxon>Solanales</taxon>
        <taxon>Solanaceae</taxon>
        <taxon>Solanoideae</taxon>
        <taxon>Solaneae</taxon>
        <taxon>Solanum</taxon>
        <taxon>Solanum subgen. Lycopersicon</taxon>
    </lineage>
</organism>
<dbReference type="AlphaFoldDB" id="A0A6N2C2G9"/>
<sequence length="79" mass="8565">MKTLLFVICLIFICSWPGCSYGIQDVAKVHSLQREVINQMNMRKVLEVDLVVDYNGGGGANTAHTPGKGYPPKGANNAN</sequence>
<reference evidence="2" key="1">
    <citation type="submission" date="2019-05" db="EMBL/GenBank/DDBJ databases">
        <title>The de novo reference genome and transcriptome assemblies of the wild tomato species Solanum chilense.</title>
        <authorList>
            <person name="Stam R."/>
            <person name="Nosenko T."/>
            <person name="Hoerger A.C."/>
            <person name="Stephan W."/>
            <person name="Seidel M.A."/>
            <person name="Kuhn J.M.M."/>
            <person name="Haberer G."/>
            <person name="Tellier A."/>
        </authorList>
    </citation>
    <scope>NUCLEOTIDE SEQUENCE</scope>
    <source>
        <tissue evidence="2">Mature leaves</tissue>
    </source>
</reference>
<keyword evidence="1" id="KW-0732">Signal</keyword>
<proteinExistence type="predicted"/>
<evidence type="ECO:0000313" key="2">
    <source>
        <dbReference type="EMBL" id="TMX01803.1"/>
    </source>
</evidence>
<accession>A0A6N2C2G9</accession>
<dbReference type="EMBL" id="RXGB01000769">
    <property type="protein sequence ID" value="TMX01803.1"/>
    <property type="molecule type" value="Genomic_DNA"/>
</dbReference>